<feature type="binding site" evidence="15">
    <location>
        <position position="320"/>
    </location>
    <ligand>
        <name>Ca(2+)</name>
        <dbReference type="ChEBI" id="CHEBI:29108"/>
        <label>1</label>
    </ligand>
</feature>
<gene>
    <name evidence="20" type="ORF">Cfor_06290</name>
</gene>
<comment type="cofactor">
    <cofactor evidence="15">
        <name>Zn(2+)</name>
        <dbReference type="ChEBI" id="CHEBI:29105"/>
    </cofactor>
    <text evidence="15">Binds 1 zinc ion per subunit.</text>
</comment>
<dbReference type="Pfam" id="PF00090">
    <property type="entry name" value="TSP_1"/>
    <property type="match status" value="1"/>
</dbReference>
<feature type="region of interest" description="Disordered" evidence="18">
    <location>
        <begin position="905"/>
        <end position="931"/>
    </location>
</feature>
<dbReference type="Pfam" id="PF05986">
    <property type="entry name" value="ADAMTS_spacer1"/>
    <property type="match status" value="1"/>
</dbReference>
<name>A0A6L2PGQ0_COPFO</name>
<evidence type="ECO:0000256" key="17">
    <source>
        <dbReference type="PROSITE-ProRule" id="PRU00276"/>
    </source>
</evidence>
<dbReference type="FunFam" id="3.40.390.10:FF:000001">
    <property type="entry name" value="A disintegrin and metalloproteinase with thrombospondin motifs 1"/>
    <property type="match status" value="1"/>
</dbReference>
<dbReference type="InterPro" id="IPR041645">
    <property type="entry name" value="ADAMTS_CR_2"/>
</dbReference>
<organism evidence="20 21">
    <name type="scientific">Coptotermes formosanus</name>
    <name type="common">Formosan subterranean termite</name>
    <dbReference type="NCBI Taxonomy" id="36987"/>
    <lineage>
        <taxon>Eukaryota</taxon>
        <taxon>Metazoa</taxon>
        <taxon>Ecdysozoa</taxon>
        <taxon>Arthropoda</taxon>
        <taxon>Hexapoda</taxon>
        <taxon>Insecta</taxon>
        <taxon>Pterygota</taxon>
        <taxon>Neoptera</taxon>
        <taxon>Polyneoptera</taxon>
        <taxon>Dictyoptera</taxon>
        <taxon>Blattodea</taxon>
        <taxon>Blattoidea</taxon>
        <taxon>Termitoidae</taxon>
        <taxon>Rhinotermitidae</taxon>
        <taxon>Coptotermes</taxon>
    </lineage>
</organism>
<keyword evidence="21" id="KW-1185">Reference proteome</keyword>
<feature type="binding site" evidence="15">
    <location>
        <position position="320"/>
    </location>
    <ligand>
        <name>Ca(2+)</name>
        <dbReference type="ChEBI" id="CHEBI:29108"/>
        <label>2</label>
    </ligand>
</feature>
<dbReference type="InterPro" id="IPR036383">
    <property type="entry name" value="TSP1_rpt_sf"/>
</dbReference>
<evidence type="ECO:0000256" key="4">
    <source>
        <dbReference type="ARBA" id="ARBA00022670"/>
    </source>
</evidence>
<feature type="disulfide bond" evidence="16">
    <location>
        <begin position="357"/>
        <end position="439"/>
    </location>
</feature>
<feature type="disulfide bond" evidence="16">
    <location>
        <begin position="396"/>
        <end position="423"/>
    </location>
</feature>
<evidence type="ECO:0000256" key="11">
    <source>
        <dbReference type="ARBA" id="ARBA00023049"/>
    </source>
</evidence>
<evidence type="ECO:0000256" key="16">
    <source>
        <dbReference type="PIRSR" id="PIRSR613273-3"/>
    </source>
</evidence>
<evidence type="ECO:0000313" key="21">
    <source>
        <dbReference type="Proteomes" id="UP000502823"/>
    </source>
</evidence>
<keyword evidence="6" id="KW-0732">Signal</keyword>
<keyword evidence="8" id="KW-0378">Hydrolase</keyword>
<keyword evidence="2" id="KW-0964">Secreted</keyword>
<feature type="disulfide bond" evidence="16">
    <location>
        <begin position="558"/>
        <end position="570"/>
    </location>
</feature>
<evidence type="ECO:0000256" key="1">
    <source>
        <dbReference type="ARBA" id="ARBA00004302"/>
    </source>
</evidence>
<dbReference type="Gene3D" id="2.60.120.830">
    <property type="match status" value="1"/>
</dbReference>
<evidence type="ECO:0000256" key="6">
    <source>
        <dbReference type="ARBA" id="ARBA00022729"/>
    </source>
</evidence>
<evidence type="ECO:0000256" key="9">
    <source>
        <dbReference type="ARBA" id="ARBA00022833"/>
    </source>
</evidence>
<evidence type="ECO:0000256" key="18">
    <source>
        <dbReference type="SAM" id="MobiDB-lite"/>
    </source>
</evidence>
<proteinExistence type="predicted"/>
<dbReference type="Pfam" id="PF19030">
    <property type="entry name" value="TSP1_ADAMTS"/>
    <property type="match status" value="3"/>
</dbReference>
<dbReference type="GO" id="GO:0004222">
    <property type="term" value="F:metalloendopeptidase activity"/>
    <property type="evidence" value="ECO:0007669"/>
    <property type="project" value="InterPro"/>
</dbReference>
<dbReference type="FunFam" id="2.60.120.830:FF:000001">
    <property type="entry name" value="A disintegrin and metalloproteinase with thrombospondin motifs 1"/>
    <property type="match status" value="1"/>
</dbReference>
<feature type="binding site" evidence="15 17">
    <location>
        <position position="383"/>
    </location>
    <ligand>
        <name>Zn(2+)</name>
        <dbReference type="ChEBI" id="CHEBI:29105"/>
        <note>catalytic</note>
    </ligand>
</feature>
<evidence type="ECO:0000256" key="13">
    <source>
        <dbReference type="ARBA" id="ARBA00023180"/>
    </source>
</evidence>
<feature type="compositionally biased region" description="Basic and acidic residues" evidence="18">
    <location>
        <begin position="186"/>
        <end position="196"/>
    </location>
</feature>
<evidence type="ECO:0000256" key="14">
    <source>
        <dbReference type="PIRSR" id="PIRSR613273-1"/>
    </source>
</evidence>
<feature type="binding site" evidence="15 17">
    <location>
        <position position="389"/>
    </location>
    <ligand>
        <name>Zn(2+)</name>
        <dbReference type="ChEBI" id="CHEBI:29105"/>
        <note>catalytic</note>
    </ligand>
</feature>
<dbReference type="PANTHER" id="PTHR13723">
    <property type="entry name" value="ADAMTS A DISINTEGRIN AND METALLOPROTEASE WITH THROMBOSPONDIN MOTIFS PROTEASE"/>
    <property type="match status" value="1"/>
</dbReference>
<evidence type="ECO:0000256" key="3">
    <source>
        <dbReference type="ARBA" id="ARBA00022530"/>
    </source>
</evidence>
<feature type="disulfide bond" evidence="16">
    <location>
        <begin position="509"/>
        <end position="520"/>
    </location>
</feature>
<evidence type="ECO:0000256" key="10">
    <source>
        <dbReference type="ARBA" id="ARBA00022869"/>
    </source>
</evidence>
<feature type="binding site" evidence="15">
    <location>
        <position position="442"/>
    </location>
    <ligand>
        <name>Ca(2+)</name>
        <dbReference type="ChEBI" id="CHEBI:29108"/>
        <label>2</label>
    </ligand>
</feature>
<feature type="binding site" evidence="15 17">
    <location>
        <position position="379"/>
    </location>
    <ligand>
        <name>Zn(2+)</name>
        <dbReference type="ChEBI" id="CHEBI:29105"/>
        <note>catalytic</note>
    </ligand>
</feature>
<keyword evidence="9 15" id="KW-0862">Zinc</keyword>
<keyword evidence="12 16" id="KW-1015">Disulfide bond</keyword>
<dbReference type="FunCoup" id="A0A6L2PGQ0">
    <property type="interactions" value="14"/>
</dbReference>
<feature type="binding site" evidence="15">
    <location>
        <position position="442"/>
    </location>
    <ligand>
        <name>Ca(2+)</name>
        <dbReference type="ChEBI" id="CHEBI:29108"/>
        <label>1</label>
    </ligand>
</feature>
<dbReference type="FunFam" id="2.20.100.10:FF:000005">
    <property type="entry name" value="ADAM metallopeptidase with thrombospondin type 1 motif 9"/>
    <property type="match status" value="1"/>
</dbReference>
<feature type="domain" description="Peptidase M12B" evidence="19">
    <location>
        <begin position="231"/>
        <end position="444"/>
    </location>
</feature>
<dbReference type="GO" id="GO:0046872">
    <property type="term" value="F:metal ion binding"/>
    <property type="evidence" value="ECO:0007669"/>
    <property type="project" value="UniProtKB-KW"/>
</dbReference>
<dbReference type="CDD" id="cd04273">
    <property type="entry name" value="ZnMc_ADAMTS_like"/>
    <property type="match status" value="1"/>
</dbReference>
<keyword evidence="15" id="KW-0106">Calcium</keyword>
<keyword evidence="7" id="KW-0677">Repeat</keyword>
<dbReference type="InterPro" id="IPR013273">
    <property type="entry name" value="ADAMTS/ADAMTS-like"/>
</dbReference>
<feature type="non-terminal residue" evidence="20">
    <location>
        <position position="1126"/>
    </location>
</feature>
<comment type="subcellular location">
    <subcellularLocation>
        <location evidence="1">Secreted</location>
        <location evidence="1">Extracellular space</location>
        <location evidence="1">Extracellular matrix</location>
        <location evidence="1">Basement membrane</location>
    </subcellularLocation>
</comment>
<dbReference type="Proteomes" id="UP000502823">
    <property type="component" value="Unassembled WGS sequence"/>
</dbReference>
<dbReference type="Gene3D" id="3.40.1620.60">
    <property type="match status" value="1"/>
</dbReference>
<protein>
    <recommendedName>
        <fullName evidence="19">Peptidase M12B domain-containing protein</fullName>
    </recommendedName>
</protein>
<dbReference type="SMART" id="SM00209">
    <property type="entry name" value="TSP1"/>
    <property type="match status" value="4"/>
</dbReference>
<comment type="caution">
    <text evidence="20">The sequence shown here is derived from an EMBL/GenBank/DDBJ whole genome shotgun (WGS) entry which is preliminary data.</text>
</comment>
<evidence type="ECO:0000256" key="7">
    <source>
        <dbReference type="ARBA" id="ARBA00022737"/>
    </source>
</evidence>
<feature type="binding site" evidence="15">
    <location>
        <position position="439"/>
    </location>
    <ligand>
        <name>Ca(2+)</name>
        <dbReference type="ChEBI" id="CHEBI:29108"/>
        <label>1</label>
    </ligand>
</feature>
<dbReference type="SUPFAM" id="SSF55486">
    <property type="entry name" value="Metalloproteases ('zincins'), catalytic domain"/>
    <property type="match status" value="1"/>
</dbReference>
<feature type="disulfide bond" evidence="16">
    <location>
        <begin position="338"/>
        <end position="345"/>
    </location>
</feature>
<feature type="disulfide bond" evidence="16">
    <location>
        <begin position="485"/>
        <end position="515"/>
    </location>
</feature>
<feature type="binding site" evidence="15">
    <location>
        <position position="234"/>
    </location>
    <ligand>
        <name>Ca(2+)</name>
        <dbReference type="ChEBI" id="CHEBI:29108"/>
        <label>2</label>
    </ligand>
</feature>
<dbReference type="Gene3D" id="3.40.390.10">
    <property type="entry name" value="Collagenase (Catalytic Domain)"/>
    <property type="match status" value="1"/>
</dbReference>
<feature type="disulfide bond" evidence="16">
    <location>
        <begin position="309"/>
        <end position="363"/>
    </location>
</feature>
<dbReference type="PROSITE" id="PS50215">
    <property type="entry name" value="ADAM_MEPRO"/>
    <property type="match status" value="1"/>
</dbReference>
<dbReference type="GO" id="GO:0030198">
    <property type="term" value="P:extracellular matrix organization"/>
    <property type="evidence" value="ECO:0007669"/>
    <property type="project" value="InterPro"/>
</dbReference>
<dbReference type="Pfam" id="PF01421">
    <property type="entry name" value="Reprolysin"/>
    <property type="match status" value="1"/>
</dbReference>
<feature type="disulfide bond" evidence="16">
    <location>
        <begin position="547"/>
        <end position="585"/>
    </location>
</feature>
<accession>A0A6L2PGQ0</accession>
<dbReference type="PROSITE" id="PS50092">
    <property type="entry name" value="TSP1"/>
    <property type="match status" value="4"/>
</dbReference>
<feature type="binding site" evidence="15">
    <location>
        <position position="327"/>
    </location>
    <ligand>
        <name>Ca(2+)</name>
        <dbReference type="ChEBI" id="CHEBI:29108"/>
        <label>1</label>
    </ligand>
</feature>
<keyword evidence="10" id="KW-0084">Basement membrane</keyword>
<dbReference type="Pfam" id="PF19236">
    <property type="entry name" value="ADAMTS_CR_3"/>
    <property type="match status" value="1"/>
</dbReference>
<evidence type="ECO:0000256" key="8">
    <source>
        <dbReference type="ARBA" id="ARBA00022801"/>
    </source>
</evidence>
<feature type="active site" evidence="14 17">
    <location>
        <position position="380"/>
    </location>
</feature>
<dbReference type="AlphaFoldDB" id="A0A6L2PGQ0"/>
<dbReference type="GO" id="GO:0006508">
    <property type="term" value="P:proteolysis"/>
    <property type="evidence" value="ECO:0007669"/>
    <property type="project" value="UniProtKB-KW"/>
</dbReference>
<dbReference type="Pfam" id="PF17771">
    <property type="entry name" value="ADAMTS_CR_2"/>
    <property type="match status" value="1"/>
</dbReference>
<keyword evidence="3" id="KW-0272">Extracellular matrix</keyword>
<dbReference type="InterPro" id="IPR002870">
    <property type="entry name" value="Peptidase_M12B_N"/>
</dbReference>
<evidence type="ECO:0000256" key="5">
    <source>
        <dbReference type="ARBA" id="ARBA00022723"/>
    </source>
</evidence>
<dbReference type="Gene3D" id="2.20.100.10">
    <property type="entry name" value="Thrombospondin type-1 (TSP1) repeat"/>
    <property type="match status" value="4"/>
</dbReference>
<feature type="disulfide bond" evidence="16">
    <location>
        <begin position="478"/>
        <end position="496"/>
    </location>
</feature>
<keyword evidence="4" id="KW-0645">Protease</keyword>
<feature type="non-terminal residue" evidence="20">
    <location>
        <position position="1"/>
    </location>
</feature>
<evidence type="ECO:0000256" key="15">
    <source>
        <dbReference type="PIRSR" id="PIRSR613273-2"/>
    </source>
</evidence>
<dbReference type="EMBL" id="BLKM01004546">
    <property type="protein sequence ID" value="GFG31741.1"/>
    <property type="molecule type" value="Genomic_DNA"/>
</dbReference>
<feature type="binding site" evidence="15">
    <location>
        <position position="234"/>
    </location>
    <ligand>
        <name>Ca(2+)</name>
        <dbReference type="ChEBI" id="CHEBI:29108"/>
        <label>1</label>
    </ligand>
</feature>
<evidence type="ECO:0000256" key="2">
    <source>
        <dbReference type="ARBA" id="ARBA00022525"/>
    </source>
</evidence>
<keyword evidence="5 15" id="KW-0479">Metal-binding</keyword>
<feature type="disulfide bond" evidence="16">
    <location>
        <begin position="543"/>
        <end position="580"/>
    </location>
</feature>
<dbReference type="InParanoid" id="A0A6L2PGQ0"/>
<dbReference type="InterPro" id="IPR045371">
    <property type="entry name" value="ADAMTS_CR_3"/>
</dbReference>
<dbReference type="InterPro" id="IPR050439">
    <property type="entry name" value="ADAMTS_ADAMTS-like"/>
</dbReference>
<evidence type="ECO:0000256" key="12">
    <source>
        <dbReference type="ARBA" id="ARBA00023157"/>
    </source>
</evidence>
<comment type="caution">
    <text evidence="17">Lacks conserved residue(s) required for the propagation of feature annotation.</text>
</comment>
<feature type="disulfide bond" evidence="16">
    <location>
        <begin position="466"/>
        <end position="490"/>
    </location>
</feature>
<dbReference type="FunFam" id="2.20.100.10:FF:000006">
    <property type="entry name" value="A disintegrin and metalloproteinase with thrombospondin motifs 1"/>
    <property type="match status" value="1"/>
</dbReference>
<sequence length="1126" mass="125966">LYTLNIADYELVIPKKVTEDGQFLSHDLNHHFINDEKELSANNTNGGRREKRSFEAVVNYHIPVEMLGHEQPLHLELWPSSDFLAPGIVVERRADLSAPRRSPPSVRATRCHYQGTIRGQPGSQVAVSACDGLAGLLRTERGELWMEPLRGHTAGPGVERPHIVFRRSATHDAKKRKRKRKKRHEKNCGTREPRRPVETRLEWKQQVGKVKVQGRGKSRKTRWRRSISKERHVEALLVADTSMMTFHEDGDVETYILTIMNMVSALYRDASIGNTINVVVVRIILLEDEIAQRDLNITVNADDTLSSFCKWQMGLNHADDSHPNHHDVAILVTRQDICARQNTPCSTLGVAHVGGMCQPDRSCNVNEDNGITLAHTITHEMGHNFGMYHDTEKIGCSRREGNTLHVMTPSFEADAIEVAWSSCSRRDITNFLDQGSGQCLEDEPMQNDYNYPDLPPGAMYNAEHQCRLQFGTHTTAVCTPLEEICSRLWCVVDGMCTTMLRPAAAGTHCGKHMWCSNQQCVTIGERPEAIHGGWSDWGPWSECSRTCGAGVSITERQCDHPVPAFGGKFCVGERRRYKICNIEPCPDGMPSFRAVQCSSYNDQEFHGRKYTWLPYFDKTEPCELYCADADDTLIVPWGDSVMDGTPCNVGTRDMCINGMCKRVGCDWEVDSDAKEDRCGVCHGDGSQCETHKGLYSKRDGSGYKEVVVIPTGSRNIKVEEAGNSRNYIGIGSATSGKFFLNGKRQITLAGEYQVAGTPALYERERDWEKVHIPGPIKEDILIYLIYRGRYRNFGLKYEYTVPKKKPLRVPTYNWIFSDWSPCSATCGGGTQASHPMCQEKEEGTVRDEFCNSKMKPDQLKRPCNTHPCPARWWIGPWQLCPVTCGEYAMRKRTVMCVVLHSEGDDGREMALPDGDCEGQDRPGEEEPCPNLPPCATPTTSSPVPDYVATSGFLHTSTPLSEDSFIIDHGAVYEDEFEVLNSNSSSVILDADDSLQDDEILLNSIMTERTYENVVQFVRSSENSTANTVYESGKRVEIVNLGGWAVTSWGPCSVTCGSGVRTRSAMCLKQGDVCNPNIKPIVSEYCHARQNCGYHLGRGWSSQVPTDCADRLPTSLCSSFRHMCSTS</sequence>
<dbReference type="PANTHER" id="PTHR13723:SF200">
    <property type="entry name" value="ADAM METALLOPEPTIDASE WITH THROMBOSPONDIN TYPE 1 MOTIF B, ISOFORM B"/>
    <property type="match status" value="1"/>
</dbReference>
<dbReference type="Pfam" id="PF01562">
    <property type="entry name" value="Pep_M12B_propep"/>
    <property type="match status" value="1"/>
</dbReference>
<reference evidence="21" key="1">
    <citation type="submission" date="2020-01" db="EMBL/GenBank/DDBJ databases">
        <title>Draft genome sequence of the Termite Coptotermes fromosanus.</title>
        <authorList>
            <person name="Itakura S."/>
            <person name="Yosikawa Y."/>
            <person name="Umezawa K."/>
        </authorList>
    </citation>
    <scope>NUCLEOTIDE SEQUENCE [LARGE SCALE GENOMIC DNA]</scope>
</reference>
<dbReference type="InterPro" id="IPR001590">
    <property type="entry name" value="Peptidase_M12B"/>
</dbReference>
<dbReference type="SUPFAM" id="SSF82895">
    <property type="entry name" value="TSP-1 type 1 repeat"/>
    <property type="match status" value="4"/>
</dbReference>
<dbReference type="InterPro" id="IPR010294">
    <property type="entry name" value="ADAMTS_spacer1"/>
</dbReference>
<dbReference type="InterPro" id="IPR024079">
    <property type="entry name" value="MetalloPept_cat_dom_sf"/>
</dbReference>
<keyword evidence="13" id="KW-0325">Glycoprotein</keyword>
<dbReference type="GO" id="GO:0005604">
    <property type="term" value="C:basement membrane"/>
    <property type="evidence" value="ECO:0007669"/>
    <property type="project" value="UniProtKB-SubCell"/>
</dbReference>
<dbReference type="InterPro" id="IPR000884">
    <property type="entry name" value="TSP1_rpt"/>
</dbReference>
<feature type="region of interest" description="Disordered" evidence="18">
    <location>
        <begin position="166"/>
        <end position="196"/>
    </location>
</feature>
<evidence type="ECO:0000313" key="20">
    <source>
        <dbReference type="EMBL" id="GFG31741.1"/>
    </source>
</evidence>
<dbReference type="PRINTS" id="PR01857">
    <property type="entry name" value="ADAMTSFAMILY"/>
</dbReference>
<dbReference type="OrthoDB" id="412680at2759"/>
<evidence type="ECO:0000259" key="19">
    <source>
        <dbReference type="PROSITE" id="PS50215"/>
    </source>
</evidence>
<keyword evidence="11" id="KW-0482">Metalloprotease</keyword>
<feature type="compositionally biased region" description="Basic residues" evidence="18">
    <location>
        <begin position="173"/>
        <end position="185"/>
    </location>
</feature>